<keyword evidence="1" id="KW-0812">Transmembrane</keyword>
<gene>
    <name evidence="2" type="ORF">B9G98_00886</name>
</gene>
<accession>A0A2T0FE37</accession>
<reference evidence="2 3" key="1">
    <citation type="submission" date="2017-04" db="EMBL/GenBank/DDBJ databases">
        <title>Genome sequencing of [Candida] sorbophila.</title>
        <authorList>
            <person name="Ahn J.O."/>
        </authorList>
    </citation>
    <scope>NUCLEOTIDE SEQUENCE [LARGE SCALE GENOMIC DNA]</scope>
    <source>
        <strain evidence="2 3">DS02</strain>
    </source>
</reference>
<dbReference type="GeneID" id="36514635"/>
<name>A0A2T0FE37_9ASCO</name>
<dbReference type="Proteomes" id="UP000238350">
    <property type="component" value="Unassembled WGS sequence"/>
</dbReference>
<keyword evidence="1" id="KW-1133">Transmembrane helix</keyword>
<dbReference type="STRING" id="45607.A0A2T0FE37"/>
<dbReference type="PANTHER" id="PTHR12840">
    <property type="entry name" value="NADH-UBIQUINONE OXIDOREDUCTASE ASHI SUBUNIT"/>
    <property type="match status" value="1"/>
</dbReference>
<feature type="transmembrane region" description="Helical" evidence="1">
    <location>
        <begin position="95"/>
        <end position="114"/>
    </location>
</feature>
<dbReference type="AlphaFoldDB" id="A0A2T0FE37"/>
<proteinExistence type="predicted"/>
<evidence type="ECO:0008006" key="4">
    <source>
        <dbReference type="Google" id="ProtNLM"/>
    </source>
</evidence>
<evidence type="ECO:0000313" key="2">
    <source>
        <dbReference type="EMBL" id="PRT53266.1"/>
    </source>
</evidence>
<dbReference type="RefSeq" id="XP_024663212.1">
    <property type="nucleotide sequence ID" value="XM_024807444.1"/>
</dbReference>
<comment type="caution">
    <text evidence="2">The sequence shown here is derived from an EMBL/GenBank/DDBJ whole genome shotgun (WGS) entry which is preliminary data.</text>
</comment>
<dbReference type="Pfam" id="PF05821">
    <property type="entry name" value="NDUF_B8"/>
    <property type="match status" value="1"/>
</dbReference>
<evidence type="ECO:0000256" key="1">
    <source>
        <dbReference type="SAM" id="Phobius"/>
    </source>
</evidence>
<dbReference type="EMBL" id="NDIQ01000001">
    <property type="protein sequence ID" value="PRT53266.1"/>
    <property type="molecule type" value="Genomic_DNA"/>
</dbReference>
<organism evidence="2 3">
    <name type="scientific">Wickerhamiella sorbophila</name>
    <dbReference type="NCBI Taxonomy" id="45607"/>
    <lineage>
        <taxon>Eukaryota</taxon>
        <taxon>Fungi</taxon>
        <taxon>Dikarya</taxon>
        <taxon>Ascomycota</taxon>
        <taxon>Saccharomycotina</taxon>
        <taxon>Dipodascomycetes</taxon>
        <taxon>Dipodascales</taxon>
        <taxon>Trichomonascaceae</taxon>
        <taxon>Wickerhamiella</taxon>
    </lineage>
</organism>
<dbReference type="GO" id="GO:0005739">
    <property type="term" value="C:mitochondrion"/>
    <property type="evidence" value="ECO:0007669"/>
    <property type="project" value="InterPro"/>
</dbReference>
<keyword evidence="1" id="KW-0472">Membrane</keyword>
<dbReference type="PANTHER" id="PTHR12840:SF1">
    <property type="entry name" value="NADH DEHYDROGENASE [UBIQUINONE] 1 BETA SUBCOMPLEX SUBUNIT 8, MITOCHONDRIAL"/>
    <property type="match status" value="1"/>
</dbReference>
<sequence>MIPALRTSLRSRPVMGAVRPLARWNSTKGDDRLVGPYPKVKFEYYNERPQYPDVEWDDKQSRRNFGEPLHHQYDLIDTWSPDHFSQRPDSTSLRWNLYFIAIILGFSGYCYYTFEGPNFVRRSFPDGLKKSLGDESTHARVDVGWSE</sequence>
<keyword evidence="3" id="KW-1185">Reference proteome</keyword>
<evidence type="ECO:0000313" key="3">
    <source>
        <dbReference type="Proteomes" id="UP000238350"/>
    </source>
</evidence>
<protein>
    <recommendedName>
        <fullName evidence="4">NADH dehydrogenase [ubiquinone] 1 beta subcomplex subunit 8, mitochondrial</fullName>
    </recommendedName>
</protein>
<dbReference type="OrthoDB" id="2014058at2759"/>
<dbReference type="InterPro" id="IPR008699">
    <property type="entry name" value="NDUFB8"/>
</dbReference>